<feature type="coiled-coil region" evidence="1">
    <location>
        <begin position="340"/>
        <end position="409"/>
    </location>
</feature>
<dbReference type="AlphaFoldDB" id="B8A0J9"/>
<sequence>MSARGVRPGVLHHKENNPADAQPGKRQRTAAGAGRQPLAAAPPPQEEPMVFSGREDVDALLNEKMKGKNKMDYKGKSEQMMEYIKKLRACTKWLLEREDANLVEIERITGQLDATHKQHSEIVAVLKNTIEETKSICEELQKQCASLQEALKTVEAEKMDALRSLGDEREARMGVESLRNGLLEDLNRAKLEEKRLNDQIKMLQDTNKRLQEYNTSLQQYNCNLQADATKNAETIVKLQKEKNTMVETMNGLKDHANSVKMQLDIARSLQNEATKQKTDLLKEVESIRMELQRAREDRDTKSAQVDSLLVDIGTYKEMTGKSVIELDSAMAKTSALEETCSSQRKMIETLEIKLAAANEKLKRSNMTASETMTEYENMKKMLESVQSRLEEAEQTILEGENLRKKLHNTILELKGNISTCPKCPRWL</sequence>
<evidence type="ECO:0000256" key="2">
    <source>
        <dbReference type="SAM" id="MobiDB-lite"/>
    </source>
</evidence>
<protein>
    <submittedName>
        <fullName evidence="3">Uncharacterized protein</fullName>
    </submittedName>
</protein>
<feature type="region of interest" description="Disordered" evidence="2">
    <location>
        <begin position="1"/>
        <end position="50"/>
    </location>
</feature>
<evidence type="ECO:0000256" key="1">
    <source>
        <dbReference type="SAM" id="Coils"/>
    </source>
</evidence>
<proteinExistence type="evidence at transcript level"/>
<evidence type="ECO:0000313" key="3">
    <source>
        <dbReference type="EMBL" id="ACL53698.1"/>
    </source>
</evidence>
<accession>B8A0J9</accession>
<feature type="coiled-coil region" evidence="1">
    <location>
        <begin position="123"/>
        <end position="223"/>
    </location>
</feature>
<dbReference type="ExpressionAtlas" id="B8A0J9">
    <property type="expression patterns" value="baseline and differential"/>
</dbReference>
<dbReference type="Gene3D" id="1.10.287.2610">
    <property type="match status" value="1"/>
</dbReference>
<feature type="coiled-coil region" evidence="1">
    <location>
        <begin position="277"/>
        <end position="304"/>
    </location>
</feature>
<dbReference type="EMBL" id="BT055091">
    <property type="protein sequence ID" value="ACL53698.1"/>
    <property type="molecule type" value="mRNA"/>
</dbReference>
<feature type="compositionally biased region" description="Low complexity" evidence="2">
    <location>
        <begin position="30"/>
        <end position="39"/>
    </location>
</feature>
<keyword evidence="1" id="KW-0175">Coiled coil</keyword>
<organism evidence="3">
    <name type="scientific">Zea mays</name>
    <name type="common">Maize</name>
    <dbReference type="NCBI Taxonomy" id="4577"/>
    <lineage>
        <taxon>Eukaryota</taxon>
        <taxon>Viridiplantae</taxon>
        <taxon>Streptophyta</taxon>
        <taxon>Embryophyta</taxon>
        <taxon>Tracheophyta</taxon>
        <taxon>Spermatophyta</taxon>
        <taxon>Magnoliopsida</taxon>
        <taxon>Liliopsida</taxon>
        <taxon>Poales</taxon>
        <taxon>Poaceae</taxon>
        <taxon>PACMAD clade</taxon>
        <taxon>Panicoideae</taxon>
        <taxon>Andropogonodae</taxon>
        <taxon>Andropogoneae</taxon>
        <taxon>Tripsacinae</taxon>
        <taxon>Zea</taxon>
    </lineage>
</organism>
<reference evidence="3" key="1">
    <citation type="journal article" date="2009" name="PLoS Genet.">
        <title>Sequencing, mapping, and analysis of 27,455 maize full-length cDNAs.</title>
        <authorList>
            <person name="Soderlund C."/>
            <person name="Descour A."/>
            <person name="Kudrna D."/>
            <person name="Bomhoff M."/>
            <person name="Boyd L."/>
            <person name="Currie J."/>
            <person name="Angelova A."/>
            <person name="Collura K."/>
            <person name="Wissotski M."/>
            <person name="Ashley E."/>
            <person name="Morrow D."/>
            <person name="Fernandes J."/>
            <person name="Walbot V."/>
            <person name="Yu Y."/>
        </authorList>
    </citation>
    <scope>NUCLEOTIDE SEQUENCE</scope>
    <source>
        <strain evidence="3">B73</strain>
    </source>
</reference>
<name>B8A0J9_MAIZE</name>